<dbReference type="GO" id="GO:0016018">
    <property type="term" value="F:cyclosporin A binding"/>
    <property type="evidence" value="ECO:0007669"/>
    <property type="project" value="TreeGrafter"/>
</dbReference>
<reference evidence="9" key="1">
    <citation type="submission" date="2021-05" db="EMBL/GenBank/DDBJ databases">
        <authorList>
            <person name="Alioto T."/>
            <person name="Alioto T."/>
            <person name="Gomez Garrido J."/>
        </authorList>
    </citation>
    <scope>NUCLEOTIDE SEQUENCE</scope>
</reference>
<dbReference type="GO" id="GO:0005737">
    <property type="term" value="C:cytoplasm"/>
    <property type="evidence" value="ECO:0007669"/>
    <property type="project" value="TreeGrafter"/>
</dbReference>
<feature type="domain" description="PPIase cyclophilin-type" evidence="8">
    <location>
        <begin position="31"/>
        <end position="190"/>
    </location>
</feature>
<keyword evidence="3 7" id="KW-0732">Signal</keyword>
<evidence type="ECO:0000256" key="3">
    <source>
        <dbReference type="ARBA" id="ARBA00022729"/>
    </source>
</evidence>
<dbReference type="EC" id="5.2.1.8" evidence="7"/>
<comment type="function">
    <text evidence="6">PPIases accelerate the folding of proteins. It catalyzes the cis-trans isomerization of proline imidic peptide bonds in oligopeptides. Acts on the folding of rhodopsin RH1 and RH2 (but not RH3) and is required for visual transduction.</text>
</comment>
<dbReference type="SUPFAM" id="SSF50891">
    <property type="entry name" value="Cyclophilin-like"/>
    <property type="match status" value="1"/>
</dbReference>
<feature type="chain" id="PRO_5034655522" description="Peptidyl-prolyl cis-trans isomerase" evidence="7">
    <location>
        <begin position="21"/>
        <end position="242"/>
    </location>
</feature>
<evidence type="ECO:0000256" key="4">
    <source>
        <dbReference type="ARBA" id="ARBA00023110"/>
    </source>
</evidence>
<dbReference type="PRINTS" id="PR00153">
    <property type="entry name" value="CSAPPISMRASE"/>
</dbReference>
<keyword evidence="5 7" id="KW-0413">Isomerase</keyword>
<dbReference type="InterPro" id="IPR020892">
    <property type="entry name" value="Cyclophilin-type_PPIase_CS"/>
</dbReference>
<dbReference type="InterPro" id="IPR029000">
    <property type="entry name" value="Cyclophilin-like_dom_sf"/>
</dbReference>
<sequence>MKSLVFVLVVFSTLCALSLARQELEVTEQMYFDLDIDGFHEGRIIVGLFGKDVPKTVENFKQIATVGINNKTYIGTKFHRIIKNFMIQGGDIVFNDGRGGISIYGDKFDDENFNIKHTGSGFLSMANSGPNTNGCQFFITTAKTPWLDGHHTIFGKILSGMKAIRAIENIRISATSRRPSLDATIRTAGFLPTPQPFMITDDDIKENEFFWGWVKAASIPVTVSLATIGLFQWFYYKLSLIA</sequence>
<evidence type="ECO:0000313" key="9">
    <source>
        <dbReference type="EMBL" id="CAG6620981.1"/>
    </source>
</evidence>
<name>A0A8D8M5L2_9HEMI</name>
<dbReference type="PANTHER" id="PTHR11071:SF559">
    <property type="entry name" value="PEPTIDYL-PROLYL CIS-TRANS ISOMERASE"/>
    <property type="match status" value="1"/>
</dbReference>
<protein>
    <recommendedName>
        <fullName evidence="7">Peptidyl-prolyl cis-trans isomerase</fullName>
        <shortName evidence="7">PPIase</shortName>
        <ecNumber evidence="7">5.2.1.8</ecNumber>
    </recommendedName>
</protein>
<evidence type="ECO:0000256" key="5">
    <source>
        <dbReference type="ARBA" id="ARBA00023235"/>
    </source>
</evidence>
<dbReference type="PROSITE" id="PS50072">
    <property type="entry name" value="CSA_PPIASE_2"/>
    <property type="match status" value="1"/>
</dbReference>
<dbReference type="Gene3D" id="2.40.100.10">
    <property type="entry name" value="Cyclophilin-like"/>
    <property type="match status" value="1"/>
</dbReference>
<dbReference type="GO" id="GO:0006457">
    <property type="term" value="P:protein folding"/>
    <property type="evidence" value="ECO:0007669"/>
    <property type="project" value="InterPro"/>
</dbReference>
<dbReference type="PANTHER" id="PTHR11071">
    <property type="entry name" value="PEPTIDYL-PROLYL CIS-TRANS ISOMERASE"/>
    <property type="match status" value="1"/>
</dbReference>
<organism evidence="9">
    <name type="scientific">Cacopsylla melanoneura</name>
    <dbReference type="NCBI Taxonomy" id="428564"/>
    <lineage>
        <taxon>Eukaryota</taxon>
        <taxon>Metazoa</taxon>
        <taxon>Ecdysozoa</taxon>
        <taxon>Arthropoda</taxon>
        <taxon>Hexapoda</taxon>
        <taxon>Insecta</taxon>
        <taxon>Pterygota</taxon>
        <taxon>Neoptera</taxon>
        <taxon>Paraneoptera</taxon>
        <taxon>Hemiptera</taxon>
        <taxon>Sternorrhyncha</taxon>
        <taxon>Psylloidea</taxon>
        <taxon>Psyllidae</taxon>
        <taxon>Psyllinae</taxon>
        <taxon>Cacopsylla</taxon>
    </lineage>
</organism>
<evidence type="ECO:0000256" key="1">
    <source>
        <dbReference type="ARBA" id="ARBA00000971"/>
    </source>
</evidence>
<evidence type="ECO:0000256" key="7">
    <source>
        <dbReference type="RuleBase" id="RU363019"/>
    </source>
</evidence>
<comment type="catalytic activity">
    <reaction evidence="1 7">
        <text>[protein]-peptidylproline (omega=180) = [protein]-peptidylproline (omega=0)</text>
        <dbReference type="Rhea" id="RHEA:16237"/>
        <dbReference type="Rhea" id="RHEA-COMP:10747"/>
        <dbReference type="Rhea" id="RHEA-COMP:10748"/>
        <dbReference type="ChEBI" id="CHEBI:83833"/>
        <dbReference type="ChEBI" id="CHEBI:83834"/>
        <dbReference type="EC" id="5.2.1.8"/>
    </reaction>
</comment>
<comment type="similarity">
    <text evidence="2 7">Belongs to the cyclophilin-type PPIase family.</text>
</comment>
<proteinExistence type="inferred from homology"/>
<dbReference type="PROSITE" id="PS00170">
    <property type="entry name" value="CSA_PPIASE_1"/>
    <property type="match status" value="1"/>
</dbReference>
<keyword evidence="4 7" id="KW-0697">Rotamase</keyword>
<dbReference type="AlphaFoldDB" id="A0A8D8M5L2"/>
<dbReference type="Pfam" id="PF00160">
    <property type="entry name" value="Pro_isomerase"/>
    <property type="match status" value="1"/>
</dbReference>
<evidence type="ECO:0000256" key="6">
    <source>
        <dbReference type="ARBA" id="ARBA00056644"/>
    </source>
</evidence>
<dbReference type="FunFam" id="2.40.100.10:FF:000019">
    <property type="entry name" value="Peptidyl-prolyl cis-trans isomerase"/>
    <property type="match status" value="1"/>
</dbReference>
<dbReference type="InterPro" id="IPR002130">
    <property type="entry name" value="Cyclophilin-type_PPIase_dom"/>
</dbReference>
<accession>A0A8D8M5L2</accession>
<dbReference type="GO" id="GO:0003755">
    <property type="term" value="F:peptidyl-prolyl cis-trans isomerase activity"/>
    <property type="evidence" value="ECO:0007669"/>
    <property type="project" value="UniProtKB-UniRule"/>
</dbReference>
<feature type="signal peptide" evidence="7">
    <location>
        <begin position="1"/>
        <end position="20"/>
    </location>
</feature>
<evidence type="ECO:0000256" key="2">
    <source>
        <dbReference type="ARBA" id="ARBA00007365"/>
    </source>
</evidence>
<evidence type="ECO:0000259" key="8">
    <source>
        <dbReference type="PROSITE" id="PS50072"/>
    </source>
</evidence>
<dbReference type="EMBL" id="HBUF01049003">
    <property type="protein sequence ID" value="CAG6620981.1"/>
    <property type="molecule type" value="Transcribed_RNA"/>
</dbReference>